<feature type="compositionally biased region" description="Pro residues" evidence="1">
    <location>
        <begin position="66"/>
        <end position="84"/>
    </location>
</feature>
<organism evidence="2 3">
    <name type="scientific">Emiliania huxleyi (strain CCMP1516)</name>
    <dbReference type="NCBI Taxonomy" id="280463"/>
    <lineage>
        <taxon>Eukaryota</taxon>
        <taxon>Haptista</taxon>
        <taxon>Haptophyta</taxon>
        <taxon>Prymnesiophyceae</taxon>
        <taxon>Isochrysidales</taxon>
        <taxon>Noelaerhabdaceae</taxon>
        <taxon>Emiliania</taxon>
    </lineage>
</organism>
<dbReference type="RefSeq" id="XP_005775687.1">
    <property type="nucleotide sequence ID" value="XM_005775630.1"/>
</dbReference>
<dbReference type="EnsemblProtists" id="EOD23258">
    <property type="protein sequence ID" value="EOD23258"/>
    <property type="gene ID" value="EMIHUDRAFT_239869"/>
</dbReference>
<sequence>MYAAVGFGIAGFFIIEDQQRGGNRGVVACQVVVLQLENLLALKHENYAMRELLRRQQAQAAASPAWYPPDLNPFGPGLPRPSTPPATGDGGSAAGSEPEQGSTGGGDTPLPATPERAERRAAARRAFALRDAATLRLAWHGWRAAHTQSRMLKNLGPLLASQQPAVASLCTELEAAEEREHALSLRCAREVALHWRATDAGKRALWGLRRRGSARLHFGAWRERKPAKFPFDFCGLIG</sequence>
<proteinExistence type="predicted"/>
<dbReference type="HOGENOM" id="CLU_1167707_0_0_1"/>
<feature type="region of interest" description="Disordered" evidence="1">
    <location>
        <begin position="65"/>
        <end position="121"/>
    </location>
</feature>
<accession>A0A0D3JIC3</accession>
<dbReference type="KEGG" id="ehx:EMIHUDRAFT_239869"/>
<reference evidence="3" key="1">
    <citation type="journal article" date="2013" name="Nature">
        <title>Pan genome of the phytoplankton Emiliania underpins its global distribution.</title>
        <authorList>
            <person name="Read B.A."/>
            <person name="Kegel J."/>
            <person name="Klute M.J."/>
            <person name="Kuo A."/>
            <person name="Lefebvre S.C."/>
            <person name="Maumus F."/>
            <person name="Mayer C."/>
            <person name="Miller J."/>
            <person name="Monier A."/>
            <person name="Salamov A."/>
            <person name="Young J."/>
            <person name="Aguilar M."/>
            <person name="Claverie J.M."/>
            <person name="Frickenhaus S."/>
            <person name="Gonzalez K."/>
            <person name="Herman E.K."/>
            <person name="Lin Y.C."/>
            <person name="Napier J."/>
            <person name="Ogata H."/>
            <person name="Sarno A.F."/>
            <person name="Shmutz J."/>
            <person name="Schroeder D."/>
            <person name="de Vargas C."/>
            <person name="Verret F."/>
            <person name="von Dassow P."/>
            <person name="Valentin K."/>
            <person name="Van de Peer Y."/>
            <person name="Wheeler G."/>
            <person name="Dacks J.B."/>
            <person name="Delwiche C.F."/>
            <person name="Dyhrman S.T."/>
            <person name="Glockner G."/>
            <person name="John U."/>
            <person name="Richards T."/>
            <person name="Worden A.Z."/>
            <person name="Zhang X."/>
            <person name="Grigoriev I.V."/>
            <person name="Allen A.E."/>
            <person name="Bidle K."/>
            <person name="Borodovsky M."/>
            <person name="Bowler C."/>
            <person name="Brownlee C."/>
            <person name="Cock J.M."/>
            <person name="Elias M."/>
            <person name="Gladyshev V.N."/>
            <person name="Groth M."/>
            <person name="Guda C."/>
            <person name="Hadaegh A."/>
            <person name="Iglesias-Rodriguez M.D."/>
            <person name="Jenkins J."/>
            <person name="Jones B.M."/>
            <person name="Lawson T."/>
            <person name="Leese F."/>
            <person name="Lindquist E."/>
            <person name="Lobanov A."/>
            <person name="Lomsadze A."/>
            <person name="Malik S.B."/>
            <person name="Marsh M.E."/>
            <person name="Mackinder L."/>
            <person name="Mock T."/>
            <person name="Mueller-Roeber B."/>
            <person name="Pagarete A."/>
            <person name="Parker M."/>
            <person name="Probert I."/>
            <person name="Quesneville H."/>
            <person name="Raines C."/>
            <person name="Rensing S.A."/>
            <person name="Riano-Pachon D.M."/>
            <person name="Richier S."/>
            <person name="Rokitta S."/>
            <person name="Shiraiwa Y."/>
            <person name="Soanes D.M."/>
            <person name="van der Giezen M."/>
            <person name="Wahlund T.M."/>
            <person name="Williams B."/>
            <person name="Wilson W."/>
            <person name="Wolfe G."/>
            <person name="Wurch L.L."/>
        </authorList>
    </citation>
    <scope>NUCLEOTIDE SEQUENCE</scope>
</reference>
<protein>
    <submittedName>
        <fullName evidence="2">Uncharacterized protein</fullName>
    </submittedName>
</protein>
<evidence type="ECO:0000313" key="2">
    <source>
        <dbReference type="EnsemblProtists" id="EOD23258"/>
    </source>
</evidence>
<name>A0A0D3JIC3_EMIH1</name>
<reference evidence="2" key="2">
    <citation type="submission" date="2024-10" db="UniProtKB">
        <authorList>
            <consortium name="EnsemblProtists"/>
        </authorList>
    </citation>
    <scope>IDENTIFICATION</scope>
</reference>
<dbReference type="PaxDb" id="2903-EOD23258"/>
<evidence type="ECO:0000256" key="1">
    <source>
        <dbReference type="SAM" id="MobiDB-lite"/>
    </source>
</evidence>
<keyword evidence="3" id="KW-1185">Reference proteome</keyword>
<dbReference type="AlphaFoldDB" id="A0A0D3JIC3"/>
<dbReference type="GeneID" id="17268828"/>
<dbReference type="Proteomes" id="UP000013827">
    <property type="component" value="Unassembled WGS sequence"/>
</dbReference>
<evidence type="ECO:0000313" key="3">
    <source>
        <dbReference type="Proteomes" id="UP000013827"/>
    </source>
</evidence>